<dbReference type="PANTHER" id="PTHR15598">
    <property type="entry name" value="ENHANCER OF MRNA-DECAPPING PROTEIN 4"/>
    <property type="match status" value="1"/>
</dbReference>
<keyword evidence="3" id="KW-0853">WD repeat</keyword>
<feature type="compositionally biased region" description="Basic and acidic residues" evidence="5">
    <location>
        <begin position="268"/>
        <end position="280"/>
    </location>
</feature>
<evidence type="ECO:0000256" key="4">
    <source>
        <dbReference type="ARBA" id="ARBA00022737"/>
    </source>
</evidence>
<feature type="compositionally biased region" description="Polar residues" evidence="5">
    <location>
        <begin position="226"/>
        <end position="257"/>
    </location>
</feature>
<feature type="compositionally biased region" description="Polar residues" evidence="5">
    <location>
        <begin position="85"/>
        <end position="101"/>
    </location>
</feature>
<keyword evidence="2" id="KW-0963">Cytoplasm</keyword>
<dbReference type="GO" id="GO:0031087">
    <property type="term" value="P:deadenylation-independent decapping of nuclear-transcribed mRNA"/>
    <property type="evidence" value="ECO:0007669"/>
    <property type="project" value="InterPro"/>
</dbReference>
<dbReference type="SUPFAM" id="SSF50978">
    <property type="entry name" value="WD40 repeat-like"/>
    <property type="match status" value="1"/>
</dbReference>
<name>A0A383V0G4_BLUHO</name>
<dbReference type="Proteomes" id="UP000275772">
    <property type="component" value="Unassembled WGS sequence"/>
</dbReference>
<dbReference type="GO" id="GO:0000932">
    <property type="term" value="C:P-body"/>
    <property type="evidence" value="ECO:0007669"/>
    <property type="project" value="TreeGrafter"/>
</dbReference>
<organism evidence="7 8">
    <name type="scientific">Blumeria hordei</name>
    <name type="common">Barley powdery mildew</name>
    <name type="synonym">Blumeria graminis f. sp. hordei</name>
    <dbReference type="NCBI Taxonomy" id="2867405"/>
    <lineage>
        <taxon>Eukaryota</taxon>
        <taxon>Fungi</taxon>
        <taxon>Dikarya</taxon>
        <taxon>Ascomycota</taxon>
        <taxon>Pezizomycotina</taxon>
        <taxon>Leotiomycetes</taxon>
        <taxon>Erysiphales</taxon>
        <taxon>Erysiphaceae</taxon>
        <taxon>Blumeria</taxon>
    </lineage>
</organism>
<gene>
    <name evidence="7" type="ORF">BLGHR1_15822</name>
</gene>
<feature type="region of interest" description="Disordered" evidence="5">
    <location>
        <begin position="46"/>
        <end position="101"/>
    </location>
</feature>
<evidence type="ECO:0000259" key="6">
    <source>
        <dbReference type="Pfam" id="PF24106"/>
    </source>
</evidence>
<feature type="compositionally biased region" description="Basic and acidic residues" evidence="5">
    <location>
        <begin position="326"/>
        <end position="336"/>
    </location>
</feature>
<feature type="compositionally biased region" description="Polar residues" evidence="5">
    <location>
        <begin position="1002"/>
        <end position="1011"/>
    </location>
</feature>
<evidence type="ECO:0000256" key="5">
    <source>
        <dbReference type="SAM" id="MobiDB-lite"/>
    </source>
</evidence>
<feature type="region of interest" description="Disordered" evidence="5">
    <location>
        <begin position="226"/>
        <end position="362"/>
    </location>
</feature>
<evidence type="ECO:0000313" key="8">
    <source>
        <dbReference type="Proteomes" id="UP000275772"/>
    </source>
</evidence>
<dbReference type="Pfam" id="PF24106">
    <property type="entry name" value="Beta-prop_EDC4L"/>
    <property type="match status" value="1"/>
</dbReference>
<feature type="compositionally biased region" description="Polar residues" evidence="5">
    <location>
        <begin position="129"/>
        <end position="138"/>
    </location>
</feature>
<evidence type="ECO:0000256" key="2">
    <source>
        <dbReference type="ARBA" id="ARBA00022490"/>
    </source>
</evidence>
<feature type="compositionally biased region" description="Polar residues" evidence="5">
    <location>
        <begin position="345"/>
        <end position="362"/>
    </location>
</feature>
<feature type="region of interest" description="Disordered" evidence="5">
    <location>
        <begin position="114"/>
        <end position="201"/>
    </location>
</feature>
<feature type="region of interest" description="Disordered" evidence="5">
    <location>
        <begin position="1089"/>
        <end position="1108"/>
    </location>
</feature>
<dbReference type="InterPro" id="IPR045152">
    <property type="entry name" value="EDC4-like"/>
</dbReference>
<dbReference type="PANTHER" id="PTHR15598:SF5">
    <property type="entry name" value="ENHANCER OF MRNA-DECAPPING PROTEIN 4"/>
    <property type="match status" value="1"/>
</dbReference>
<feature type="compositionally biased region" description="Polar residues" evidence="5">
    <location>
        <begin position="46"/>
        <end position="56"/>
    </location>
</feature>
<feature type="compositionally biased region" description="Polar residues" evidence="5">
    <location>
        <begin position="312"/>
        <end position="322"/>
    </location>
</feature>
<sequence>MAGYPASSSANDINGNASGMDTLLAQLRLQSRPVGSDVNYQYYNDRNSYYSQSHQSPHGYFPPSVPTPPVGTPSSSNPMSFKPVDTSQSRNNPGNQTNTDRTSSLLNLLKFSQPSAASTSSNPPATLSQSQPTSQDNLEAQEAPEEKSQAIPLQEPNESEILATFTGYTHAKPTLNENPRFNPKSSTSSLGQPIPSPSADTHAYLLQLLSQPKSSPKDIPPLKQVDQLSISQQQNNFYENTAQKSARTEENVSSTGKIVNPTVPESKLVIDKDDTKEKSGMKNNSGIFTYVNPFDGLAASSPRNRNPKPEKQASSFSPSVQILRNPRNENLDDGRKVRSSSSSSILNEQKNNFVPKQFTNPSTPLTGKLIQIESVDGATSQSNKDTTFERLNLGSENMNGQASLYLDREEKEDQIESELREMLATQTSKEKESTFKSSTKYFKEKQKEEISSTQSVPIANNGEPDSLAKISSNSNVIDNWESADVGDIATNEDENAIVNIYSFPMRPWTSINVKVNNEQICTFSDQVVLDIARLKKDSHCFDRNLVTASNNFIAYAMSKNGGFRIIRQNNGKDARMFTETQDRIVNVVASISSTDKKEAVIAIGMSGTVYWTLLKDSEGDRIEEAQLGNNSFSLPPLQTTNPETTETSVQVIAQKSSKHPEFFAISRGNFINIVWPSVILEKPYFSNKLDRVVDTEGYFGNHEFRINAGSTAKDFIFSEDDTTIVSLESNGQLKFWDIRSITMSEILNTQPSDARLIEVKHPITTFNNTSVEQICPTSILFVEKFRPYQRGGAQRYMVVGLKKNHTLQLWDISLAKPVQEVHLPYTHESDATCSIVFHAATGIIIVGHPTRNSIYFLFFSAPKHIMSKSVCQAEFVEKVAAGDLSIQRPDSTAVICGMREYSFTSRGNLLSIDILQSSNYDNINESDSTIELYCMHSKGVTCLEVGRHDLGWSVENEILHPAPADELNMVTIDILKERSISSHMSILESNASSFVPTRIVPRSTSKENTIPKQFFEKPKQSETPRPTTLTNDEKKEKENSSQLDVVPNASATEKTDKKKRKKGANDNTNPQSSTYFKMPVIDPSSNVRTVNLSRVGPNGTSENQNQASHLLPSPSADLKSIEKLFNSSLEKLTQEMKDERQLHNSTETSNYDTLFKMISSKFNGDLESTLTNIIKSEINSSIIPPISDAAINTIQTQLHEKLDAQIATYLPRELQQSLPEAVSKALHQPQLLKIISESISTTLGFNMQKELNGFLSNHIMPSVSNMVAQITHKLAADMQCRYLEQANIIEKQRHSDSIKIAQLTQLVTGLSETVSSMAAAQTEFQGQFLKLQQQAVNDRRNLTRSSESVSNQPSSRPHTALAASHGKSHEIESHESMINSIASAMNSGDYESAIVQWLQTRREQEFFVNYFSKFQPDFVKDLSPLLLLSLGATISVGFEGETNNEYINQRILWLETILAAFQVHINAGSADDQVRNLSPKVMGIYRQRFEHLYMRISQTSIHEPILKRLSHLINTVNRIVETARGDDYNEGYTGELDDGTPR</sequence>
<feature type="compositionally biased region" description="Low complexity" evidence="5">
    <location>
        <begin position="114"/>
        <end position="128"/>
    </location>
</feature>
<comment type="subcellular location">
    <subcellularLocation>
        <location evidence="1">Cytoplasm</location>
    </subcellularLocation>
</comment>
<evidence type="ECO:0000313" key="7">
    <source>
        <dbReference type="EMBL" id="SZF05022.1"/>
    </source>
</evidence>
<feature type="domain" description="EDC4-like protein pdc1 beta-propeller" evidence="6">
    <location>
        <begin position="519"/>
        <end position="870"/>
    </location>
</feature>
<feature type="region of interest" description="Disordered" evidence="5">
    <location>
        <begin position="998"/>
        <end position="1082"/>
    </location>
</feature>
<accession>A0A383V0G4</accession>
<feature type="region of interest" description="Disordered" evidence="5">
    <location>
        <begin position="1340"/>
        <end position="1369"/>
    </location>
</feature>
<dbReference type="InterPro" id="IPR036322">
    <property type="entry name" value="WD40_repeat_dom_sf"/>
</dbReference>
<evidence type="ECO:0000256" key="1">
    <source>
        <dbReference type="ARBA" id="ARBA00004496"/>
    </source>
</evidence>
<proteinExistence type="predicted"/>
<reference evidence="7 8" key="1">
    <citation type="submission" date="2017-11" db="EMBL/GenBank/DDBJ databases">
        <authorList>
            <person name="Kracher B."/>
        </authorList>
    </citation>
    <scope>NUCLEOTIDE SEQUENCE [LARGE SCALE GENOMIC DNA]</scope>
    <source>
        <strain evidence="7 8">RACE1</strain>
    </source>
</reference>
<feature type="compositionally biased region" description="Polar residues" evidence="5">
    <location>
        <begin position="1343"/>
        <end position="1357"/>
    </location>
</feature>
<keyword evidence="4" id="KW-0677">Repeat</keyword>
<evidence type="ECO:0000256" key="3">
    <source>
        <dbReference type="ARBA" id="ARBA00022574"/>
    </source>
</evidence>
<protein>
    <recommendedName>
        <fullName evidence="6">EDC4-like protein pdc1 beta-propeller domain-containing protein</fullName>
    </recommendedName>
</protein>
<dbReference type="InterPro" id="IPR055393">
    <property type="entry name" value="Beta-prop_EDC4L"/>
</dbReference>
<feature type="compositionally biased region" description="Polar residues" evidence="5">
    <location>
        <begin position="1065"/>
        <end position="1075"/>
    </location>
</feature>
<dbReference type="EMBL" id="UNSH01000070">
    <property type="protein sequence ID" value="SZF05022.1"/>
    <property type="molecule type" value="Genomic_DNA"/>
</dbReference>
<dbReference type="VEuPathDB" id="FungiDB:BLGHR1_15822"/>
<feature type="compositionally biased region" description="Polar residues" evidence="5">
    <location>
        <begin position="175"/>
        <end position="191"/>
    </location>
</feature>